<dbReference type="EMBL" id="CP013140">
    <property type="protein sequence ID" value="ALN59828.1"/>
    <property type="molecule type" value="Genomic_DNA"/>
</dbReference>
<keyword evidence="1" id="KW-0472">Membrane</keyword>
<dbReference type="PATRIC" id="fig|69.6.peg.4424"/>
<feature type="transmembrane region" description="Helical" evidence="1">
    <location>
        <begin position="31"/>
        <end position="52"/>
    </location>
</feature>
<feature type="transmembrane region" description="Helical" evidence="1">
    <location>
        <begin position="64"/>
        <end position="86"/>
    </location>
</feature>
<reference evidence="3 4" key="1">
    <citation type="submission" date="2015-11" db="EMBL/GenBank/DDBJ databases">
        <title>Genome sequences of Lysobacter enzymogenes strain C3 and Lysobacter antibioticus ATCC 29479.</title>
        <authorList>
            <person name="Kobayashi D.Y."/>
        </authorList>
    </citation>
    <scope>NUCLEOTIDE SEQUENCE [LARGE SCALE GENOMIC DNA]</scope>
    <source>
        <strain evidence="3 4">C3</strain>
    </source>
</reference>
<dbReference type="InterPro" id="IPR025588">
    <property type="entry name" value="YcxB-like_C"/>
</dbReference>
<protein>
    <recommendedName>
        <fullName evidence="2">YcxB-like C-terminal domain-containing protein</fullName>
    </recommendedName>
</protein>
<evidence type="ECO:0000313" key="3">
    <source>
        <dbReference type="EMBL" id="ALN59828.1"/>
    </source>
</evidence>
<feature type="domain" description="YcxB-like C-terminal" evidence="2">
    <location>
        <begin position="98"/>
        <end position="158"/>
    </location>
</feature>
<sequence length="169" mass="18086">MPSAQDIRCSFAFTPWERVRLAAVLTFQRKLFLAFALAWPAVGLILAILALAGGVPVGAPLWRMIGLCIVFIPVLLALSAAAGFLVRRGPREPFNYVFDGAGVHVSTSAFAHTHPWSAIVRVKRSQGFVLLFFAPRQAHAIPLRALASPHDEQALVALAQAAGVGAPRA</sequence>
<name>A0A0S2DMT7_LYSEN</name>
<accession>A0A0S2DMT7</accession>
<dbReference type="OrthoDB" id="9968308at2"/>
<keyword evidence="1" id="KW-0812">Transmembrane</keyword>
<dbReference type="STRING" id="69.GLE_4487"/>
<dbReference type="KEGG" id="lez:GLE_4487"/>
<evidence type="ECO:0000313" key="4">
    <source>
        <dbReference type="Proteomes" id="UP000061569"/>
    </source>
</evidence>
<dbReference type="Pfam" id="PF14317">
    <property type="entry name" value="YcxB"/>
    <property type="match status" value="1"/>
</dbReference>
<proteinExistence type="predicted"/>
<dbReference type="Proteomes" id="UP000061569">
    <property type="component" value="Chromosome"/>
</dbReference>
<keyword evidence="1" id="KW-1133">Transmembrane helix</keyword>
<organism evidence="3 4">
    <name type="scientific">Lysobacter enzymogenes</name>
    <dbReference type="NCBI Taxonomy" id="69"/>
    <lineage>
        <taxon>Bacteria</taxon>
        <taxon>Pseudomonadati</taxon>
        <taxon>Pseudomonadota</taxon>
        <taxon>Gammaproteobacteria</taxon>
        <taxon>Lysobacterales</taxon>
        <taxon>Lysobacteraceae</taxon>
        <taxon>Lysobacter</taxon>
    </lineage>
</organism>
<evidence type="ECO:0000259" key="2">
    <source>
        <dbReference type="Pfam" id="PF14317"/>
    </source>
</evidence>
<gene>
    <name evidence="3" type="ORF">GLE_4487</name>
</gene>
<evidence type="ECO:0000256" key="1">
    <source>
        <dbReference type="SAM" id="Phobius"/>
    </source>
</evidence>
<dbReference type="AlphaFoldDB" id="A0A0S2DMT7"/>